<evidence type="ECO:0000256" key="1">
    <source>
        <dbReference type="SAM" id="SignalP"/>
    </source>
</evidence>
<dbReference type="AlphaFoldDB" id="A0A1G4VM82"/>
<evidence type="ECO:0000313" key="4">
    <source>
        <dbReference type="Proteomes" id="UP000199707"/>
    </source>
</evidence>
<dbReference type="Proteomes" id="UP000515498">
    <property type="component" value="Chromosome"/>
</dbReference>
<keyword evidence="1" id="KW-0732">Signal</keyword>
<evidence type="ECO:0000313" key="5">
    <source>
        <dbReference type="Proteomes" id="UP000515498"/>
    </source>
</evidence>
<dbReference type="Proteomes" id="UP000199707">
    <property type="component" value="Unassembled WGS sequence"/>
</dbReference>
<dbReference type="KEGG" id="mflu:HZU40_30975"/>
<feature type="chain" id="PRO_5038216721" evidence="1">
    <location>
        <begin position="22"/>
        <end position="208"/>
    </location>
</feature>
<reference evidence="4" key="2">
    <citation type="submission" date="2016-10" db="EMBL/GenBank/DDBJ databases">
        <authorList>
            <person name="Varghese N."/>
            <person name="Submissions S."/>
        </authorList>
    </citation>
    <scope>NUCLEOTIDE SEQUENCE [LARGE SCALE GENOMIC DNA]</scope>
    <source>
        <strain evidence="4">UNC267MFSha1.1M11</strain>
    </source>
</reference>
<proteinExistence type="predicted"/>
<sequence>MANSSGRYVAAALAAFTPLTAVGVITAAPSSADCVTGQSEFNGNCVSSTCKRSEVRDAGTGECRSALSAALGKAQAPAVASVTTQQWSDAAQVAQQSGRIPSGIGATKDVFSVVNSAIDIPTSIVGGISDAADAVYYVSKALGSVGGSSGSSGTSSAKSSVSALSTVADAAQAVSSPKLVKVGLPKIGVPKLFQNCLPVKFAFFRPCI</sequence>
<evidence type="ECO:0000313" key="2">
    <source>
        <dbReference type="EMBL" id="QNJ92506.1"/>
    </source>
</evidence>
<reference evidence="3" key="1">
    <citation type="submission" date="2016-10" db="EMBL/GenBank/DDBJ databases">
        <authorList>
            <person name="de Groot N.N."/>
        </authorList>
    </citation>
    <scope>NUCLEOTIDE SEQUENCE [LARGE SCALE GENOMIC DNA]</scope>
    <source>
        <strain evidence="3">UNC267MFSha1.1M11</strain>
    </source>
</reference>
<organism evidence="3 4">
    <name type="scientific">Mycolicibacterium fluoranthenivorans</name>
    <dbReference type="NCBI Taxonomy" id="258505"/>
    <lineage>
        <taxon>Bacteria</taxon>
        <taxon>Bacillati</taxon>
        <taxon>Actinomycetota</taxon>
        <taxon>Actinomycetes</taxon>
        <taxon>Mycobacteriales</taxon>
        <taxon>Mycobacteriaceae</taxon>
        <taxon>Mycolicibacterium</taxon>
    </lineage>
</organism>
<feature type="signal peptide" evidence="1">
    <location>
        <begin position="1"/>
        <end position="21"/>
    </location>
</feature>
<dbReference type="EMBL" id="CP059894">
    <property type="protein sequence ID" value="QNJ92506.1"/>
    <property type="molecule type" value="Genomic_DNA"/>
</dbReference>
<name>A0A1G4VM82_9MYCO</name>
<gene>
    <name evidence="2" type="ORF">HZU40_30975</name>
    <name evidence="3" type="ORF">SAMN02799620_01347</name>
</gene>
<reference evidence="2 5" key="3">
    <citation type="submission" date="2020-07" db="EMBL/GenBank/DDBJ databases">
        <title>Draft genome sequence of four isobutane-metabolizing strains capable of cometabolically degrading diverse ether contaminants.</title>
        <authorList>
            <person name="Chen W."/>
            <person name="Faulkner N."/>
            <person name="Smith C."/>
            <person name="Hyman M."/>
        </authorList>
    </citation>
    <scope>NUCLEOTIDE SEQUENCE [LARGE SCALE GENOMIC DNA]</scope>
    <source>
        <strain evidence="2 5">2A</strain>
    </source>
</reference>
<dbReference type="EMBL" id="FMUB01000002">
    <property type="protein sequence ID" value="SCX08921.1"/>
    <property type="molecule type" value="Genomic_DNA"/>
</dbReference>
<evidence type="ECO:0000313" key="3">
    <source>
        <dbReference type="EMBL" id="SCX08921.1"/>
    </source>
</evidence>
<accession>A0A1G4VM82</accession>
<dbReference type="RefSeq" id="WP_139169852.1">
    <property type="nucleotide sequence ID" value="NZ_CP059894.1"/>
</dbReference>
<protein>
    <submittedName>
        <fullName evidence="3">Uncharacterized protein</fullName>
    </submittedName>
</protein>